<evidence type="ECO:0000256" key="4">
    <source>
        <dbReference type="RuleBase" id="RU362057"/>
    </source>
</evidence>
<comment type="caution">
    <text evidence="5">The sequence shown here is derived from an EMBL/GenBank/DDBJ whole genome shotgun (WGS) entry which is preliminary data.</text>
</comment>
<dbReference type="InterPro" id="IPR002213">
    <property type="entry name" value="UDP_glucos_trans"/>
</dbReference>
<keyword evidence="6" id="KW-1185">Reference proteome</keyword>
<dbReference type="InterPro" id="IPR035595">
    <property type="entry name" value="UDP_glycos_trans_CS"/>
</dbReference>
<name>A0A8T2V081_CERRI</name>
<dbReference type="FunFam" id="3.40.50.2000:FF:000060">
    <property type="entry name" value="Glycosyltransferase"/>
    <property type="match status" value="1"/>
</dbReference>
<dbReference type="EC" id="2.4.1.-" evidence="4"/>
<proteinExistence type="inferred from homology"/>
<evidence type="ECO:0000313" key="6">
    <source>
        <dbReference type="Proteomes" id="UP000825935"/>
    </source>
</evidence>
<dbReference type="AlphaFoldDB" id="A0A8T2V081"/>
<keyword evidence="2 3" id="KW-0808">Transferase</keyword>
<evidence type="ECO:0000256" key="1">
    <source>
        <dbReference type="ARBA" id="ARBA00009995"/>
    </source>
</evidence>
<keyword evidence="3" id="KW-0328">Glycosyltransferase</keyword>
<organism evidence="5 6">
    <name type="scientific">Ceratopteris richardii</name>
    <name type="common">Triangle waterfern</name>
    <dbReference type="NCBI Taxonomy" id="49495"/>
    <lineage>
        <taxon>Eukaryota</taxon>
        <taxon>Viridiplantae</taxon>
        <taxon>Streptophyta</taxon>
        <taxon>Embryophyta</taxon>
        <taxon>Tracheophyta</taxon>
        <taxon>Polypodiopsida</taxon>
        <taxon>Polypodiidae</taxon>
        <taxon>Polypodiales</taxon>
        <taxon>Pteridineae</taxon>
        <taxon>Pteridaceae</taxon>
        <taxon>Parkerioideae</taxon>
        <taxon>Ceratopteris</taxon>
    </lineage>
</organism>
<comment type="similarity">
    <text evidence="1 3">Belongs to the UDP-glycosyltransferase family.</text>
</comment>
<evidence type="ECO:0000313" key="5">
    <source>
        <dbReference type="EMBL" id="KAH7440510.1"/>
    </source>
</evidence>
<reference evidence="5" key="1">
    <citation type="submission" date="2021-08" db="EMBL/GenBank/DDBJ databases">
        <title>WGS assembly of Ceratopteris richardii.</title>
        <authorList>
            <person name="Marchant D.B."/>
            <person name="Chen G."/>
            <person name="Jenkins J."/>
            <person name="Shu S."/>
            <person name="Leebens-Mack J."/>
            <person name="Grimwood J."/>
            <person name="Schmutz J."/>
            <person name="Soltis P."/>
            <person name="Soltis D."/>
            <person name="Chen Z.-H."/>
        </authorList>
    </citation>
    <scope>NUCLEOTIDE SEQUENCE</scope>
    <source>
        <strain evidence="5">Whitten #5841</strain>
        <tissue evidence="5">Leaf</tissue>
    </source>
</reference>
<dbReference type="Proteomes" id="UP000825935">
    <property type="component" value="Chromosome 4"/>
</dbReference>
<dbReference type="GO" id="GO:0080043">
    <property type="term" value="F:quercetin 3-O-glucosyltransferase activity"/>
    <property type="evidence" value="ECO:0007669"/>
    <property type="project" value="TreeGrafter"/>
</dbReference>
<dbReference type="OMA" id="ALCQSTM"/>
<gene>
    <name evidence="5" type="ORF">KP509_04G110900</name>
</gene>
<dbReference type="PANTHER" id="PTHR11926:SF774">
    <property type="entry name" value="UDP-GLYCOSYLTRANSFERASE 85A1-RELATED"/>
    <property type="match status" value="1"/>
</dbReference>
<dbReference type="SUPFAM" id="SSF53756">
    <property type="entry name" value="UDP-Glycosyltransferase/glycogen phosphorylase"/>
    <property type="match status" value="1"/>
</dbReference>
<dbReference type="OrthoDB" id="5835829at2759"/>
<dbReference type="PROSITE" id="PS00375">
    <property type="entry name" value="UDPGT"/>
    <property type="match status" value="1"/>
</dbReference>
<dbReference type="Pfam" id="PF00201">
    <property type="entry name" value="UDPGT"/>
    <property type="match status" value="1"/>
</dbReference>
<sequence>MDRLAAANETPKRHHALAVPFCGQGHLNPLMKFCKKLAKCGGFVVTFVDIDPVYTRIKQVLADDERQQQKTMKNVGLIAEQEEEEVDIRRVSMAVEGLDLKQDFRVSVASMINAYNECGPQMQRLAEQLDPPVTCIIADLVVALPANHVATSLKIPWIAFYPSSLACCLLGDYILSSTSKENGNTESDTSASIKPAPSLEAVLEILTGRTTQNTADVICEGLPGLPTITKRELINFKHVVNDNDFAWRHRMRALHLFKTRGDAFVVNSSSALEGLELQALSHRWGTQLPVHAVGPLMEPLKQKCSTSLWKEDEQCLEWLDRQRPGSVLYISFGSFTLLSVSQVDEFVAGLLSTGRPFLWSLRPDLVIGGCLPAHLDAQISEARAEGRAYVAHWVPQNRVLSHQSVGGFLTHCGWNSVLEAVYHGVPMLCWPYFTDQFLDAMYMADVWKIGLYFPSIRKGDTEAQRSEIEAMISLLMEGDDAERLRENAKRLQEKCRTELLPEGTSPQNIQQLIDSLQLGGSRKPI</sequence>
<dbReference type="CDD" id="cd03784">
    <property type="entry name" value="GT1_Gtf-like"/>
    <property type="match status" value="1"/>
</dbReference>
<dbReference type="EMBL" id="CM035409">
    <property type="protein sequence ID" value="KAH7440510.1"/>
    <property type="molecule type" value="Genomic_DNA"/>
</dbReference>
<dbReference type="Gene3D" id="3.40.50.2000">
    <property type="entry name" value="Glycogen Phosphorylase B"/>
    <property type="match status" value="2"/>
</dbReference>
<dbReference type="GO" id="GO:0080044">
    <property type="term" value="F:quercetin 7-O-glucosyltransferase activity"/>
    <property type="evidence" value="ECO:0007669"/>
    <property type="project" value="TreeGrafter"/>
</dbReference>
<evidence type="ECO:0000256" key="3">
    <source>
        <dbReference type="RuleBase" id="RU003718"/>
    </source>
</evidence>
<protein>
    <recommendedName>
        <fullName evidence="4">Glycosyltransferase</fullName>
        <ecNumber evidence="4">2.4.1.-</ecNumber>
    </recommendedName>
</protein>
<evidence type="ECO:0000256" key="2">
    <source>
        <dbReference type="ARBA" id="ARBA00022679"/>
    </source>
</evidence>
<dbReference type="PANTHER" id="PTHR11926">
    <property type="entry name" value="GLUCOSYL/GLUCURONOSYL TRANSFERASES"/>
    <property type="match status" value="1"/>
</dbReference>
<accession>A0A8T2V081</accession>